<dbReference type="Pfam" id="PF04082">
    <property type="entry name" value="Fungal_trans"/>
    <property type="match status" value="1"/>
</dbReference>
<gene>
    <name evidence="9" type="ORF">LX32DRAFT_725415</name>
</gene>
<dbReference type="EMBL" id="MU842824">
    <property type="protein sequence ID" value="KAK2033222.1"/>
    <property type="molecule type" value="Genomic_DNA"/>
</dbReference>
<evidence type="ECO:0000313" key="9">
    <source>
        <dbReference type="EMBL" id="KAK2033222.1"/>
    </source>
</evidence>
<name>A0AAD9M659_9PEZI</name>
<dbReference type="PROSITE" id="PS00463">
    <property type="entry name" value="ZN2_CY6_FUNGAL_1"/>
    <property type="match status" value="1"/>
</dbReference>
<evidence type="ECO:0000313" key="10">
    <source>
        <dbReference type="Proteomes" id="UP001232148"/>
    </source>
</evidence>
<feature type="compositionally biased region" description="Low complexity" evidence="7">
    <location>
        <begin position="137"/>
        <end position="151"/>
    </location>
</feature>
<dbReference type="CDD" id="cd12148">
    <property type="entry name" value="fungal_TF_MHR"/>
    <property type="match status" value="1"/>
</dbReference>
<dbReference type="GO" id="GO:0006351">
    <property type="term" value="P:DNA-templated transcription"/>
    <property type="evidence" value="ECO:0007669"/>
    <property type="project" value="InterPro"/>
</dbReference>
<dbReference type="CDD" id="cd00067">
    <property type="entry name" value="GAL4"/>
    <property type="match status" value="1"/>
</dbReference>
<dbReference type="PROSITE" id="PS50048">
    <property type="entry name" value="ZN2_CY6_FUNGAL_2"/>
    <property type="match status" value="1"/>
</dbReference>
<dbReference type="InterPro" id="IPR001138">
    <property type="entry name" value="Zn2Cys6_DnaBD"/>
</dbReference>
<keyword evidence="4" id="KW-0238">DNA-binding</keyword>
<evidence type="ECO:0000256" key="3">
    <source>
        <dbReference type="ARBA" id="ARBA00023015"/>
    </source>
</evidence>
<sequence>MSDTAEKDKSLPRRRRRERRMLVCLECHRRKLKCDKKQPCNRCIANDTPLKCAYVKPGEVSGHKRFLRETRHASPDGQTPDRNPPRSAPTEGGPGRSGSRAARSGSYLSLAPRPTLESRTSGGAEASPNAISASRGSVPSEDSVSRSDSVSATQVEAPPTKTGSTDSWHGRSGIQWLFAKFNHITSLTSKAGLALPSGEFKTYREFRSQLGQRRTVILEDPPESQPSIFDEFPARETADRLVDRYFDTFGTVFLFLHQPTLRAQVEAFWEQSERVPLSECIQILLVVALGNATIGPDSDHLPHSKILSWWHLVLAWQNVALRSSPDDLLTLQTGCLVDLMRQAYSLDIKSGWPASGLLVRNAMMAGLHRNPALTGQRHAEEQQRLRRELWYTILELDLQHSMDCAMQPAVGLGDWDMPLPNELGPGRDVDEGASKGASPRRILISTLAVRTRICLFLNNLKRSTDYAEASGLHEEFYAVANTLLNPPSIRDTQCDLGFAHGLSTVLCQRSLLALHIPFAVLRSPSYAYSYNVCLSTAYSVLERIDPPSSPNQNQHHDGMVLLMRTSGSIFRTVALQAMLYLCLQMEASLRDRQPWTLAAELRDRFIAVAERYVAIAERRLTTQDFAGKAFIVPAMSLAHAKLASSGMSPGDIAACDRVLADELTATCFSLFRSRPDLN</sequence>
<proteinExistence type="predicted"/>
<protein>
    <recommendedName>
        <fullName evidence="8">Zn(2)-C6 fungal-type domain-containing protein</fullName>
    </recommendedName>
</protein>
<feature type="domain" description="Zn(2)-C6 fungal-type" evidence="8">
    <location>
        <begin position="23"/>
        <end position="54"/>
    </location>
</feature>
<keyword evidence="6" id="KW-0539">Nucleus</keyword>
<dbReference type="AlphaFoldDB" id="A0AAD9M659"/>
<feature type="compositionally biased region" description="Low complexity" evidence="7">
    <location>
        <begin position="97"/>
        <end position="111"/>
    </location>
</feature>
<dbReference type="Proteomes" id="UP001232148">
    <property type="component" value="Unassembled WGS sequence"/>
</dbReference>
<keyword evidence="1" id="KW-0479">Metal-binding</keyword>
<keyword evidence="3" id="KW-0805">Transcription regulation</keyword>
<evidence type="ECO:0000256" key="1">
    <source>
        <dbReference type="ARBA" id="ARBA00022723"/>
    </source>
</evidence>
<dbReference type="InterPro" id="IPR036864">
    <property type="entry name" value="Zn2-C6_fun-type_DNA-bd_sf"/>
</dbReference>
<dbReference type="PANTHER" id="PTHR31944">
    <property type="entry name" value="HEME-RESPONSIVE ZINC FINGER TRANSCRIPTION FACTOR HAP1"/>
    <property type="match status" value="1"/>
</dbReference>
<evidence type="ECO:0000256" key="6">
    <source>
        <dbReference type="ARBA" id="ARBA00023242"/>
    </source>
</evidence>
<feature type="region of interest" description="Disordered" evidence="7">
    <location>
        <begin position="69"/>
        <end position="168"/>
    </location>
</feature>
<keyword evidence="2" id="KW-0862">Zinc</keyword>
<evidence type="ECO:0000259" key="8">
    <source>
        <dbReference type="PROSITE" id="PS50048"/>
    </source>
</evidence>
<evidence type="ECO:0000256" key="5">
    <source>
        <dbReference type="ARBA" id="ARBA00023163"/>
    </source>
</evidence>
<dbReference type="PANTHER" id="PTHR31944:SF131">
    <property type="entry name" value="HEME-RESPONSIVE ZINC FINGER TRANSCRIPTION FACTOR HAP1"/>
    <property type="match status" value="1"/>
</dbReference>
<accession>A0AAD9M659</accession>
<dbReference type="GO" id="GO:0008270">
    <property type="term" value="F:zinc ion binding"/>
    <property type="evidence" value="ECO:0007669"/>
    <property type="project" value="InterPro"/>
</dbReference>
<dbReference type="GO" id="GO:0000978">
    <property type="term" value="F:RNA polymerase II cis-regulatory region sequence-specific DNA binding"/>
    <property type="evidence" value="ECO:0007669"/>
    <property type="project" value="TreeGrafter"/>
</dbReference>
<reference evidence="9" key="1">
    <citation type="submission" date="2021-06" db="EMBL/GenBank/DDBJ databases">
        <title>Comparative genomics, transcriptomics and evolutionary studies reveal genomic signatures of adaptation to plant cell wall in hemibiotrophic fungi.</title>
        <authorList>
            <consortium name="DOE Joint Genome Institute"/>
            <person name="Baroncelli R."/>
            <person name="Diaz J.F."/>
            <person name="Benocci T."/>
            <person name="Peng M."/>
            <person name="Battaglia E."/>
            <person name="Haridas S."/>
            <person name="Andreopoulos W."/>
            <person name="Labutti K."/>
            <person name="Pangilinan J."/>
            <person name="Floch G.L."/>
            <person name="Makela M.R."/>
            <person name="Henrissat B."/>
            <person name="Grigoriev I.V."/>
            <person name="Crouch J.A."/>
            <person name="De Vries R.P."/>
            <person name="Sukno S.A."/>
            <person name="Thon M.R."/>
        </authorList>
    </citation>
    <scope>NUCLEOTIDE SEQUENCE</scope>
    <source>
        <strain evidence="9">MAFF235873</strain>
    </source>
</reference>
<organism evidence="9 10">
    <name type="scientific">Colletotrichum zoysiae</name>
    <dbReference type="NCBI Taxonomy" id="1216348"/>
    <lineage>
        <taxon>Eukaryota</taxon>
        <taxon>Fungi</taxon>
        <taxon>Dikarya</taxon>
        <taxon>Ascomycota</taxon>
        <taxon>Pezizomycotina</taxon>
        <taxon>Sordariomycetes</taxon>
        <taxon>Hypocreomycetidae</taxon>
        <taxon>Glomerellales</taxon>
        <taxon>Glomerellaceae</taxon>
        <taxon>Colletotrichum</taxon>
        <taxon>Colletotrichum graminicola species complex</taxon>
    </lineage>
</organism>
<dbReference type="SUPFAM" id="SSF57701">
    <property type="entry name" value="Zn2/Cys6 DNA-binding domain"/>
    <property type="match status" value="1"/>
</dbReference>
<dbReference type="SMART" id="SM00906">
    <property type="entry name" value="Fungal_trans"/>
    <property type="match status" value="1"/>
</dbReference>
<dbReference type="GO" id="GO:0005634">
    <property type="term" value="C:nucleus"/>
    <property type="evidence" value="ECO:0007669"/>
    <property type="project" value="TreeGrafter"/>
</dbReference>
<dbReference type="InterPro" id="IPR007219">
    <property type="entry name" value="XnlR_reg_dom"/>
</dbReference>
<evidence type="ECO:0000256" key="4">
    <source>
        <dbReference type="ARBA" id="ARBA00023125"/>
    </source>
</evidence>
<keyword evidence="5" id="KW-0804">Transcription</keyword>
<dbReference type="Gene3D" id="4.10.240.10">
    <property type="entry name" value="Zn(2)-C6 fungal-type DNA-binding domain"/>
    <property type="match status" value="1"/>
</dbReference>
<evidence type="ECO:0000256" key="2">
    <source>
        <dbReference type="ARBA" id="ARBA00022833"/>
    </source>
</evidence>
<dbReference type="GO" id="GO:0001228">
    <property type="term" value="F:DNA-binding transcription activator activity, RNA polymerase II-specific"/>
    <property type="evidence" value="ECO:0007669"/>
    <property type="project" value="TreeGrafter"/>
</dbReference>
<keyword evidence="10" id="KW-1185">Reference proteome</keyword>
<dbReference type="InterPro" id="IPR051430">
    <property type="entry name" value="Fungal_TF_Env_Response"/>
</dbReference>
<dbReference type="Pfam" id="PF00172">
    <property type="entry name" value="Zn_clus"/>
    <property type="match status" value="1"/>
</dbReference>
<comment type="caution">
    <text evidence="9">The sequence shown here is derived from an EMBL/GenBank/DDBJ whole genome shotgun (WGS) entry which is preliminary data.</text>
</comment>
<evidence type="ECO:0000256" key="7">
    <source>
        <dbReference type="SAM" id="MobiDB-lite"/>
    </source>
</evidence>
<dbReference type="SMART" id="SM00066">
    <property type="entry name" value="GAL4"/>
    <property type="match status" value="1"/>
</dbReference>